<dbReference type="RefSeq" id="XP_023171688.2">
    <property type="nucleotide sequence ID" value="XM_023315920.2"/>
</dbReference>
<keyword evidence="1" id="KW-1185">Reference proteome</keyword>
<dbReference type="KEGG" id="dhe:111600015"/>
<sequence length="72" mass="8357">MQQATKYQRDFNTQSDLWDLAANNNNDHRANRPALVRKDSAYNKNSWKSKTKRNFDEIDKASVSFGILNPLV</sequence>
<proteinExistence type="predicted"/>
<reference evidence="2" key="1">
    <citation type="submission" date="2025-08" db="UniProtKB">
        <authorList>
            <consortium name="RefSeq"/>
        </authorList>
    </citation>
    <scope>IDENTIFICATION</scope>
    <source>
        <strain evidence="2">15085-1641.00</strain>
        <tissue evidence="2">Whole body</tissue>
    </source>
</reference>
<dbReference type="Proteomes" id="UP000504633">
    <property type="component" value="Unplaced"/>
</dbReference>
<gene>
    <name evidence="2" type="primary">LOC111600015</name>
</gene>
<name>A0A6J1LYL4_DROHY</name>
<accession>A0A6J1LYL4</accession>
<organism evidence="1 2">
    <name type="scientific">Drosophila hydei</name>
    <name type="common">Fruit fly</name>
    <dbReference type="NCBI Taxonomy" id="7224"/>
    <lineage>
        <taxon>Eukaryota</taxon>
        <taxon>Metazoa</taxon>
        <taxon>Ecdysozoa</taxon>
        <taxon>Arthropoda</taxon>
        <taxon>Hexapoda</taxon>
        <taxon>Insecta</taxon>
        <taxon>Pterygota</taxon>
        <taxon>Neoptera</taxon>
        <taxon>Endopterygota</taxon>
        <taxon>Diptera</taxon>
        <taxon>Brachycera</taxon>
        <taxon>Muscomorpha</taxon>
        <taxon>Ephydroidea</taxon>
        <taxon>Drosophilidae</taxon>
        <taxon>Drosophila</taxon>
    </lineage>
</organism>
<dbReference type="OMA" id="NDHRANR"/>
<evidence type="ECO:0000313" key="1">
    <source>
        <dbReference type="Proteomes" id="UP000504633"/>
    </source>
</evidence>
<evidence type="ECO:0000313" key="2">
    <source>
        <dbReference type="RefSeq" id="XP_023171688.2"/>
    </source>
</evidence>
<protein>
    <submittedName>
        <fullName evidence="2">Uncharacterized protein LOC111600015</fullName>
    </submittedName>
</protein>
<dbReference type="AlphaFoldDB" id="A0A6J1LYL4"/>
<dbReference type="OrthoDB" id="7813410at2759"/>
<dbReference type="GeneID" id="111600015"/>